<dbReference type="GO" id="GO:0005737">
    <property type="term" value="C:cytoplasm"/>
    <property type="evidence" value="ECO:0007669"/>
    <property type="project" value="TreeGrafter"/>
</dbReference>
<evidence type="ECO:0000313" key="2">
    <source>
        <dbReference type="EMBL" id="RAL67158.1"/>
    </source>
</evidence>
<evidence type="ECO:0000256" key="1">
    <source>
        <dbReference type="SAM" id="MobiDB-lite"/>
    </source>
</evidence>
<dbReference type="Proteomes" id="UP000249056">
    <property type="component" value="Unassembled WGS sequence"/>
</dbReference>
<comment type="caution">
    <text evidence="2">The sequence shown here is derived from an EMBL/GenBank/DDBJ whole genome shotgun (WGS) entry which is preliminary data.</text>
</comment>
<evidence type="ECO:0000313" key="3">
    <source>
        <dbReference type="Proteomes" id="UP000249056"/>
    </source>
</evidence>
<accession>A0A395J4S2</accession>
<dbReference type="EMBL" id="QKRW01000004">
    <property type="protein sequence ID" value="RAL67158.1"/>
    <property type="molecule type" value="Genomic_DNA"/>
</dbReference>
<dbReference type="InterPro" id="IPR051494">
    <property type="entry name" value="BSD_domain-containing"/>
</dbReference>
<dbReference type="AlphaFoldDB" id="A0A395J4S2"/>
<reference evidence="2 3" key="1">
    <citation type="submission" date="2018-06" db="EMBL/GenBank/DDBJ databases">
        <title>Genome Sequence of the Brown Rot Fungal Pathogen Monilinia fructigena.</title>
        <authorList>
            <person name="Landi L."/>
            <person name="De Miccolis Angelini R.M."/>
            <person name="Pollastro S."/>
            <person name="Abate D."/>
            <person name="Faretra F."/>
            <person name="Romanazzi G."/>
        </authorList>
    </citation>
    <scope>NUCLEOTIDE SEQUENCE [LARGE SCALE GENOMIC DNA]</scope>
    <source>
        <strain evidence="2 3">Mfrg269</strain>
    </source>
</reference>
<feature type="compositionally biased region" description="Acidic residues" evidence="1">
    <location>
        <begin position="102"/>
        <end position="113"/>
    </location>
</feature>
<organism evidence="2 3">
    <name type="scientific">Monilinia fructigena</name>
    <dbReference type="NCBI Taxonomy" id="38457"/>
    <lineage>
        <taxon>Eukaryota</taxon>
        <taxon>Fungi</taxon>
        <taxon>Dikarya</taxon>
        <taxon>Ascomycota</taxon>
        <taxon>Pezizomycotina</taxon>
        <taxon>Leotiomycetes</taxon>
        <taxon>Helotiales</taxon>
        <taxon>Sclerotiniaceae</taxon>
        <taxon>Monilinia</taxon>
    </lineage>
</organism>
<feature type="region of interest" description="Disordered" evidence="1">
    <location>
        <begin position="87"/>
        <end position="205"/>
    </location>
</feature>
<sequence length="205" mass="23405">MQKDKPTLFYSRAKILWEKSDSYDRFDAQLHVIHSTLDSFTTDPISEEYEPWTKNFNVEKKTDDINTIFLRHSIETAEAKRRDLLKGAAATEQEEEVKWASDSEDDSEEESSDSDSPQMPNQAKQPQSSDPPRQNPPPPSTPQRKLIAMPVMMLGWCASGVPSRAPNSPKEKEKEKETPKEKNTAGKKDEESGDEDDDSEEEDWE</sequence>
<dbReference type="PANTHER" id="PTHR16019:SF5">
    <property type="entry name" value="BSD DOMAIN-CONTAINING PROTEIN 1"/>
    <property type="match status" value="1"/>
</dbReference>
<keyword evidence="3" id="KW-1185">Reference proteome</keyword>
<name>A0A395J4S2_9HELO</name>
<dbReference type="PANTHER" id="PTHR16019">
    <property type="entry name" value="SYNAPSE-ASSOCIATED PROTEIN"/>
    <property type="match status" value="1"/>
</dbReference>
<dbReference type="OrthoDB" id="73788at2759"/>
<protein>
    <submittedName>
        <fullName evidence="2">Uncharacterized protein</fullName>
    </submittedName>
</protein>
<feature type="compositionally biased region" description="Acidic residues" evidence="1">
    <location>
        <begin position="191"/>
        <end position="205"/>
    </location>
</feature>
<proteinExistence type="predicted"/>
<gene>
    <name evidence="2" type="ORF">DID88_007936</name>
</gene>
<feature type="compositionally biased region" description="Basic and acidic residues" evidence="1">
    <location>
        <begin position="169"/>
        <end position="190"/>
    </location>
</feature>